<evidence type="ECO:0000313" key="7">
    <source>
        <dbReference type="Proteomes" id="UP000050940"/>
    </source>
</evidence>
<keyword evidence="3" id="KW-0812">Transmembrane</keyword>
<organism evidence="6 7">
    <name type="scientific">Stenotrophomonas daejeonensis</name>
    <dbReference type="NCBI Taxonomy" id="659018"/>
    <lineage>
        <taxon>Bacteria</taxon>
        <taxon>Pseudomonadati</taxon>
        <taxon>Pseudomonadota</taxon>
        <taxon>Gammaproteobacteria</taxon>
        <taxon>Lysobacterales</taxon>
        <taxon>Lysobacteraceae</taxon>
        <taxon>Stenotrophomonas</taxon>
    </lineage>
</organism>
<feature type="transmembrane region" description="Helical" evidence="3">
    <location>
        <begin position="6"/>
        <end position="27"/>
    </location>
</feature>
<dbReference type="RefSeq" id="WP_057639833.1">
    <property type="nucleotide sequence ID" value="NZ_LDJP01000015.1"/>
</dbReference>
<evidence type="ECO:0000313" key="6">
    <source>
        <dbReference type="EMBL" id="KRG87792.1"/>
    </source>
</evidence>
<dbReference type="Pfam" id="PF23914">
    <property type="entry name" value="TPR_CcmH_CycH"/>
    <property type="match status" value="1"/>
</dbReference>
<dbReference type="STRING" id="659018.ABB34_03325"/>
<reference evidence="6 7" key="1">
    <citation type="submission" date="2015-05" db="EMBL/GenBank/DDBJ databases">
        <title>Genome sequencing and analysis of members of genus Stenotrophomonas.</title>
        <authorList>
            <person name="Patil P.P."/>
            <person name="Midha S."/>
            <person name="Patil P.B."/>
        </authorList>
    </citation>
    <scope>NUCLEOTIDE SEQUENCE [LARGE SCALE GENOMIC DNA]</scope>
    <source>
        <strain evidence="6 7">JCM 16244</strain>
    </source>
</reference>
<keyword evidence="7" id="KW-1185">Reference proteome</keyword>
<feature type="region of interest" description="Disordered" evidence="2">
    <location>
        <begin position="306"/>
        <end position="336"/>
    </location>
</feature>
<proteinExistence type="predicted"/>
<feature type="repeat" description="TPR" evidence="1">
    <location>
        <begin position="88"/>
        <end position="121"/>
    </location>
</feature>
<keyword evidence="1" id="KW-0802">TPR repeat</keyword>
<evidence type="ECO:0000256" key="2">
    <source>
        <dbReference type="SAM" id="MobiDB-lite"/>
    </source>
</evidence>
<dbReference type="InterPro" id="IPR019734">
    <property type="entry name" value="TPR_rpt"/>
</dbReference>
<feature type="domain" description="Cytochrome c-type biogenesis protein H Ig-like" evidence="4">
    <location>
        <begin position="226"/>
        <end position="332"/>
    </location>
</feature>
<feature type="domain" description="Cytochrome c-type biogenesis protein H TPR" evidence="5">
    <location>
        <begin position="77"/>
        <end position="192"/>
    </location>
</feature>
<evidence type="ECO:0000259" key="4">
    <source>
        <dbReference type="Pfam" id="PF23892"/>
    </source>
</evidence>
<comment type="caution">
    <text evidence="6">The sequence shown here is derived from an EMBL/GenBank/DDBJ whole genome shotgun (WGS) entry which is preliminary data.</text>
</comment>
<evidence type="ECO:0000259" key="5">
    <source>
        <dbReference type="Pfam" id="PF23914"/>
    </source>
</evidence>
<gene>
    <name evidence="6" type="ORF">ABB34_03325</name>
</gene>
<feature type="transmembrane region" description="Helical" evidence="3">
    <location>
        <begin position="34"/>
        <end position="52"/>
    </location>
</feature>
<dbReference type="Proteomes" id="UP000050940">
    <property type="component" value="Unassembled WGS sequence"/>
</dbReference>
<dbReference type="EMBL" id="LDJP01000015">
    <property type="protein sequence ID" value="KRG87792.1"/>
    <property type="molecule type" value="Genomic_DNA"/>
</dbReference>
<dbReference type="PROSITE" id="PS50005">
    <property type="entry name" value="TPR"/>
    <property type="match status" value="1"/>
</dbReference>
<protein>
    <submittedName>
        <fullName evidence="6">Cytochrome C biogenesis protein</fullName>
    </submittedName>
</protein>
<dbReference type="InterPro" id="IPR056412">
    <property type="entry name" value="Ig_CycH"/>
</dbReference>
<dbReference type="PATRIC" id="fig|659018.3.peg.537"/>
<dbReference type="InterPro" id="IPR056413">
    <property type="entry name" value="TPR_CcmH_CycH"/>
</dbReference>
<dbReference type="Pfam" id="PF23892">
    <property type="entry name" value="Ig_CycH"/>
    <property type="match status" value="1"/>
</dbReference>
<dbReference type="Gene3D" id="1.25.40.10">
    <property type="entry name" value="Tetratricopeptide repeat domain"/>
    <property type="match status" value="1"/>
</dbReference>
<keyword evidence="3" id="KW-0472">Membrane</keyword>
<evidence type="ECO:0000256" key="3">
    <source>
        <dbReference type="SAM" id="Phobius"/>
    </source>
</evidence>
<dbReference type="AlphaFoldDB" id="A0A0R0E1I7"/>
<accession>A0A0R0E1I7</accession>
<name>A0A0R0E1I7_9GAMM</name>
<keyword evidence="3" id="KW-1133">Transmembrane helix</keyword>
<sequence>MVSTPVFMALAGLLAAVVGGVTLLPLLRAGKRGIWGTLVAAMVVATLGLYQWRGTPAALQVQSIPVPASLAEGIEQLQEAMRRNPDRVDGWVLLARSQQELGRMADAATSYEHALQLAPDEPGLLVEAAQARAQADPKLLFDDTGLQWLQHARELAPDNERAIWLIGIVQRQRGQAEAAAHTWETLLPRLKDGAATALREQIDAARADAGLPPSAPAAPAATGTTLTVRVTLAPALQARVASGTDTLFVIARIPGGPPMPVAVERHPAQAEPLTVTLDDADSPMPTQKLSALPEVEVFARLSASGNAMRQDGDVESTPVQVKLPAGKPLEITLGPS</sequence>
<evidence type="ECO:0000256" key="1">
    <source>
        <dbReference type="PROSITE-ProRule" id="PRU00339"/>
    </source>
</evidence>
<dbReference type="SUPFAM" id="SSF48452">
    <property type="entry name" value="TPR-like"/>
    <property type="match status" value="1"/>
</dbReference>
<dbReference type="OrthoDB" id="9776053at2"/>
<dbReference type="InterPro" id="IPR011990">
    <property type="entry name" value="TPR-like_helical_dom_sf"/>
</dbReference>